<dbReference type="OrthoDB" id="9814627at2"/>
<dbReference type="SMART" id="SM00758">
    <property type="entry name" value="PA14"/>
    <property type="match status" value="1"/>
</dbReference>
<dbReference type="EMBL" id="FSRA01000001">
    <property type="protein sequence ID" value="SIN69167.1"/>
    <property type="molecule type" value="Genomic_DNA"/>
</dbReference>
<organism evidence="2 3">
    <name type="scientific">Chitinophaga niabensis</name>
    <dbReference type="NCBI Taxonomy" id="536979"/>
    <lineage>
        <taxon>Bacteria</taxon>
        <taxon>Pseudomonadati</taxon>
        <taxon>Bacteroidota</taxon>
        <taxon>Chitinophagia</taxon>
        <taxon>Chitinophagales</taxon>
        <taxon>Chitinophagaceae</taxon>
        <taxon>Chitinophaga</taxon>
    </lineage>
</organism>
<evidence type="ECO:0000313" key="2">
    <source>
        <dbReference type="EMBL" id="SIN69167.1"/>
    </source>
</evidence>
<name>A0A1N6DEM7_9BACT</name>
<dbReference type="RefSeq" id="WP_074237824.1">
    <property type="nucleotide sequence ID" value="NZ_FSRA01000001.1"/>
</dbReference>
<dbReference type="InterPro" id="IPR011658">
    <property type="entry name" value="PA14_dom"/>
</dbReference>
<proteinExistence type="predicted"/>
<reference evidence="2 3" key="1">
    <citation type="submission" date="2016-11" db="EMBL/GenBank/DDBJ databases">
        <authorList>
            <person name="Jaros S."/>
            <person name="Januszkiewicz K."/>
            <person name="Wedrychowicz H."/>
        </authorList>
    </citation>
    <scope>NUCLEOTIDE SEQUENCE [LARGE SCALE GENOMIC DNA]</scope>
    <source>
        <strain evidence="2 3">DSM 24787</strain>
    </source>
</reference>
<dbReference type="Proteomes" id="UP000185003">
    <property type="component" value="Unassembled WGS sequence"/>
</dbReference>
<evidence type="ECO:0000313" key="3">
    <source>
        <dbReference type="Proteomes" id="UP000185003"/>
    </source>
</evidence>
<dbReference type="InterPro" id="IPR037524">
    <property type="entry name" value="PA14/GLEYA"/>
</dbReference>
<feature type="domain" description="PA14" evidence="1">
    <location>
        <begin position="639"/>
        <end position="789"/>
    </location>
</feature>
<evidence type="ECO:0000259" key="1">
    <source>
        <dbReference type="PROSITE" id="PS51820"/>
    </source>
</evidence>
<dbReference type="STRING" id="536979.SAMN04488055_0666"/>
<dbReference type="Gene3D" id="3.90.182.10">
    <property type="entry name" value="Toxin - Anthrax Protective Antigen,domain 1"/>
    <property type="match status" value="1"/>
</dbReference>
<dbReference type="SUPFAM" id="SSF56988">
    <property type="entry name" value="Anthrax protective antigen"/>
    <property type="match status" value="1"/>
</dbReference>
<keyword evidence="3" id="KW-1185">Reference proteome</keyword>
<sequence>MILAFAEKWKKTFACLMLGLIYFEIVVPPQVFAHGRGGGRYAIRNRVPVFVAPVYTPAPVAAKKVVVAPKVTMPAKAARAPFNGGPTQPESQDFHSINGDDMVNLFTGDFTYKVPLLDVGGYPLAIGYNGGPDMAQEASWVGLGWNINPGSITRNMRGLPDDFNGRDSVTKTTSVKENKTIGASGGVDVELIGLPITIGASAGLFHNTYRGWGIESGVNASLNVGEKASGPLSGGLSLNNNSQEGFTVSPNLSLKLFSASSKDKGSVDGSVSMGLSYNSRSGLKALQFSSGVKMYRSTKNRQIKESIDASQEQREMRALPGQIGSSAYRTSNISFNTPAFTPSMDLPYTSRNFTATVKLGLEYMTVHPSISITGYVSKQYIAKEDQVRHFPAYGYLNFGSGKANPAGLLDYNREKEIPYREKPDFPNIAIPSYTYDVFSISGEGTGGMFRAYRSDIGYVHDHSMRTKDQSQSASLDLGFGNLFHVGANFAETRAFTQTGPWQQNNSLSNTVAFTESDKDYEAVYFRNPGEMAINSGAYYKTIGGADLVVPKIVQSGRNSPNMQATNFLSRYKGEVKQDEIQLTAANAVKKERDKRSQVITHLTAEEADITGFPRFIENYSMNKFSAQQCEEEIPDDIDQDTTGFRAEYFFRNKDLKGQVYHAIDTAVNYPNLATYNYATQARWNFMTNGSTNFSIRWRGRIKAPVTGVYTITLNSDDGVRLFVNDSAIVDDWTVHALRTTTRTLNLEEGKIYNVRLEYFQNTGDVVITMKWQCGNVIVQAKDMFIPSAKDEFVAIEDQLVKEKRVNTFRKSNHISQLDVLNSDGRRYIYGLPVYNLKQKEVTFAIPKEKGNALEGLTSYNHGSDNTTDNMNGQDRYFSSEEIPAYAHTFLLTGVVTPDYVDITGNGISDDDPGDAIKFNYTKIAGAKNPYTWRTPFSNKANYSEGMKSDNRDDKGSYIYGEKELWYLNTIESKNMIATFTLEDRMDLAPISESGVIDTSKHIAKRLKEINLYTKADFLKYNTKARPVKTVHFEYSYELCPGAALPGSNIGKLTLKKIWFSYNGNKKGIKNAYQFNYNAKNPGYDQKSFDRWGTYKDPAQNPGSNGQNLVTNAEFPYAIQDSAVAASNAAAWTLDSIQLPSGGRMKITYESDDYAFVQNRRAAQMSQVAGFSFAEPAQLNQLSNQLTGSNGDNLYVAIHVSEKVNSKSEVYYKYLEGINKLYFRLNVKMPDDKWGNGHEFVSGYANLDKSQFGYFNNGNTIWVKLVPMNKAAEDWQGNYSPMAKTAISFLRLNLPSKAFPGSDIGDNLDFQDGIQLLFSMGDNIVNAFRSFDETARSNKWAREVDLSRSSVRLHSPGLKKYGGGLRVKRITIYDHWNAMTKQKESIYGTEYSYTTTRMINGKPKVISSGVAEYEPMLGGEENSMKEPLEYVQQMGPLAPVSLGYVEVPLGETFFPGASVGYSKVRKRSINTTKTRSATGYDETAFYTAYDFPIITEYSKFSPETKLRHKPNLLMKLLAVDAKHHLVLSQGFKIELNDMHGKLRYTASYAETDKEKPISYSEHFYHVDNPNAVHKHLKNNVLSMNAKGEIDTTALIGMDIELMMDMREQITISNGVDINVNVDAFTTVLPPIISIPSFAVFPQRQENKFRSIAAVKVVNRHGIVDSIVTVEKGSKVLMRNMLYDGETGDVLLTATQNEFNDTIYQFNYPSGWMYDGMSGAYKNINTLLKGVNIREGRIITSLGTATPATYFSSGDEILIYSRNKVSGVNCTPALATWRSSKKIWAVDANALSGAAPEIFFMDQDGAPFTGDDVIMKVVRSGRKNISASVGSVTMMGNPLVMNAGKLELKIDQTSRIINASVIEYKQNWQVEDRRKEKITCDF</sequence>
<gene>
    <name evidence="2" type="ORF">SAMN04488055_0666</name>
</gene>
<protein>
    <submittedName>
        <fullName evidence="2">PA14 domain-containing protein</fullName>
    </submittedName>
</protein>
<dbReference type="Pfam" id="PF07691">
    <property type="entry name" value="PA14"/>
    <property type="match status" value="1"/>
</dbReference>
<accession>A0A1N6DEM7</accession>
<dbReference type="PROSITE" id="PS51820">
    <property type="entry name" value="PA14"/>
    <property type="match status" value="1"/>
</dbReference>